<accession>A0A836H245</accession>
<dbReference type="GO" id="GO:0005737">
    <property type="term" value="C:cytoplasm"/>
    <property type="evidence" value="ECO:0007669"/>
    <property type="project" value="UniProtKB-ARBA"/>
</dbReference>
<dbReference type="InterPro" id="IPR012677">
    <property type="entry name" value="Nucleotide-bd_a/b_plait_sf"/>
</dbReference>
<name>A0A836H245_9TRYP</name>
<reference evidence="7" key="1">
    <citation type="journal article" date="2021" name="Microbiol. Resour. Announc.">
        <title>LGAAP: Leishmaniinae Genome Assembly and Annotation Pipeline.</title>
        <authorList>
            <person name="Almutairi H."/>
            <person name="Urbaniak M.D."/>
            <person name="Bates M.D."/>
            <person name="Jariyapan N."/>
            <person name="Kwakye-Nuako G."/>
            <person name="Thomaz-Soccol V."/>
            <person name="Al-Salem W.S."/>
            <person name="Dillon R.J."/>
            <person name="Bates P.A."/>
            <person name="Gatherer D."/>
        </authorList>
    </citation>
    <scope>NUCLEOTIDE SEQUENCE [LARGE SCALE GENOMIC DNA]</scope>
</reference>
<dbReference type="SMART" id="SM00360">
    <property type="entry name" value="RRM"/>
    <property type="match status" value="2"/>
</dbReference>
<evidence type="ECO:0000256" key="3">
    <source>
        <dbReference type="PROSITE-ProRule" id="PRU00176"/>
    </source>
</evidence>
<dbReference type="GeneID" id="92361325"/>
<dbReference type="AlphaFoldDB" id="A0A836H245"/>
<dbReference type="InterPro" id="IPR035979">
    <property type="entry name" value="RBD_domain_sf"/>
</dbReference>
<dbReference type="GO" id="GO:0003729">
    <property type="term" value="F:mRNA binding"/>
    <property type="evidence" value="ECO:0007669"/>
    <property type="project" value="UniProtKB-ARBA"/>
</dbReference>
<dbReference type="SMR" id="A0A836H245"/>
<feature type="compositionally biased region" description="Low complexity" evidence="4">
    <location>
        <begin position="629"/>
        <end position="656"/>
    </location>
</feature>
<proteinExistence type="predicted"/>
<feature type="compositionally biased region" description="Pro residues" evidence="4">
    <location>
        <begin position="614"/>
        <end position="628"/>
    </location>
</feature>
<feature type="domain" description="RRM" evidence="5">
    <location>
        <begin position="325"/>
        <end position="424"/>
    </location>
</feature>
<evidence type="ECO:0000256" key="1">
    <source>
        <dbReference type="ARBA" id="ARBA00022737"/>
    </source>
</evidence>
<evidence type="ECO:0000256" key="2">
    <source>
        <dbReference type="ARBA" id="ARBA00022884"/>
    </source>
</evidence>
<reference evidence="7" key="2">
    <citation type="journal article" date="2021" name="Sci. Data">
        <title>Chromosome-scale genome sequencing, assembly and annotation of six genomes from subfamily Leishmaniinae.</title>
        <authorList>
            <person name="Almutairi H."/>
            <person name="Urbaniak M.D."/>
            <person name="Bates M.D."/>
            <person name="Jariyapan N."/>
            <person name="Kwakye-Nuako G."/>
            <person name="Thomaz Soccol V."/>
            <person name="Al-Salem W.S."/>
            <person name="Dillon R.J."/>
            <person name="Bates P.A."/>
            <person name="Gatherer D."/>
        </authorList>
    </citation>
    <scope>NUCLEOTIDE SEQUENCE [LARGE SCALE GENOMIC DNA]</scope>
</reference>
<keyword evidence="2 3" id="KW-0694">RNA-binding</keyword>
<feature type="domain" description="RRM" evidence="5">
    <location>
        <begin position="236"/>
        <end position="314"/>
    </location>
</feature>
<keyword evidence="7" id="KW-1185">Reference proteome</keyword>
<feature type="compositionally biased region" description="Polar residues" evidence="4">
    <location>
        <begin position="447"/>
        <end position="460"/>
    </location>
</feature>
<evidence type="ECO:0000259" key="5">
    <source>
        <dbReference type="PROSITE" id="PS50102"/>
    </source>
</evidence>
<feature type="region of interest" description="Disordered" evidence="4">
    <location>
        <begin position="189"/>
        <end position="230"/>
    </location>
</feature>
<feature type="compositionally biased region" description="Pro residues" evidence="4">
    <location>
        <begin position="580"/>
        <end position="591"/>
    </location>
</feature>
<dbReference type="Pfam" id="PF00076">
    <property type="entry name" value="RRM_1"/>
    <property type="match status" value="2"/>
</dbReference>
<feature type="compositionally biased region" description="Low complexity" evidence="4">
    <location>
        <begin position="668"/>
        <end position="679"/>
    </location>
</feature>
<dbReference type="EMBL" id="JAFHLR010000024">
    <property type="protein sequence ID" value="KAG5478052.1"/>
    <property type="molecule type" value="Genomic_DNA"/>
</dbReference>
<dbReference type="KEGG" id="loi:92361325"/>
<dbReference type="Gene3D" id="3.30.70.330">
    <property type="match status" value="2"/>
</dbReference>
<dbReference type="PANTHER" id="PTHR15241:SF386">
    <property type="entry name" value="RNA-BINDING REGION RNP-1 DOMAIN-CONTAINING PROTEIN-RELATED"/>
    <property type="match status" value="1"/>
</dbReference>
<dbReference type="Proteomes" id="UP000674143">
    <property type="component" value="Unassembled WGS sequence"/>
</dbReference>
<dbReference type="RefSeq" id="XP_067062959.1">
    <property type="nucleotide sequence ID" value="XM_067207391.1"/>
</dbReference>
<protein>
    <recommendedName>
        <fullName evidence="5">RRM domain-containing protein</fullName>
    </recommendedName>
</protein>
<dbReference type="FunFam" id="3.30.70.330:FF:000383">
    <property type="entry name" value="Sex lethal, isoform D"/>
    <property type="match status" value="1"/>
</dbReference>
<dbReference type="SMART" id="SM00361">
    <property type="entry name" value="RRM_1"/>
    <property type="match status" value="1"/>
</dbReference>
<dbReference type="InterPro" id="IPR000504">
    <property type="entry name" value="RRM_dom"/>
</dbReference>
<organism evidence="6 7">
    <name type="scientific">Leishmania orientalis</name>
    <dbReference type="NCBI Taxonomy" id="2249476"/>
    <lineage>
        <taxon>Eukaryota</taxon>
        <taxon>Discoba</taxon>
        <taxon>Euglenozoa</taxon>
        <taxon>Kinetoplastea</taxon>
        <taxon>Metakinetoplastina</taxon>
        <taxon>Trypanosomatida</taxon>
        <taxon>Trypanosomatidae</taxon>
        <taxon>Leishmaniinae</taxon>
        <taxon>Leishmania</taxon>
    </lineage>
</organism>
<sequence length="733" mass="77398">MQPQSSSTRTPQQNPLPDLNAFASHPFFPFPYTAGAGGGQQQQQTTTTTAHLYDASQLDSLMKAAVGDGKSAAAAPEPASNNTLSGLTVSMLAAQSAAPGTPPQGQPFIAPQFTPLGAGACSNASRSSAPSQRSASVPIGCGPQMYSADTTFLYSNCVNEMLSLTPPPVQGHTDSFVVGIATPPATPMNSSTMDNRSGGMNKNTSASLSQATMSGTATSPRVTVPSSQPNDAEVRSNLFVCGLPLSVRDKELLEMFEKHGEIESAKVMLDIHTGRSRGIAFVKFKSVEHAERAVDALNGTTVNGHQLTVRVANSRAAYLPGNPTNKTFVRNVPLTVSRMVLFDYFAQFGEVTDLSIKSDTAQSRHNPSGRSVSVTEDGGDDRLNIVFITYSTKEAAAKAAEATHTKTPFAECNGVPLLAKVAEDTVRRMERLSRRQRPATGAEGSRDVNTAAGSGSITSMSRFAAPPMSAALPPGMMMPPMMPMSGGFPTGTFVSVPTIGSTPDLAAPTMMTASVPGDHMTAFRDANGNTIYAPAPPNPSAAASGMAYAVPSNMAQPSMFFGAQPPTPPMAQSPSQQTQPPQPPPPPPAPAQPQTLYISTPNGFVPAPQQQQPVPQPHPHPQPQPQPQPQQQQQQQQQPQQQQQQQQQQPQSQPQPLHFFPAPPTLPLAPQQSQQAMSMAGTAPGQFVYMQTPNGSMMPVMYSGSQPAAGSMIQPQQMNPYFMMMGGQQPPSQ</sequence>
<dbReference type="FunFam" id="3.30.70.330:FF:001249">
    <property type="entry name" value="RNA-binding protein, putative"/>
    <property type="match status" value="1"/>
</dbReference>
<feature type="compositionally biased region" description="Low complexity" evidence="4">
    <location>
        <begin position="1"/>
        <end position="13"/>
    </location>
</feature>
<dbReference type="GO" id="GO:0009967">
    <property type="term" value="P:positive regulation of signal transduction"/>
    <property type="evidence" value="ECO:0007669"/>
    <property type="project" value="UniProtKB-ARBA"/>
</dbReference>
<feature type="region of interest" description="Disordered" evidence="4">
    <location>
        <begin position="1"/>
        <end position="25"/>
    </location>
</feature>
<dbReference type="GO" id="GO:0010629">
    <property type="term" value="P:negative regulation of gene expression"/>
    <property type="evidence" value="ECO:0007669"/>
    <property type="project" value="UniProtKB-ARBA"/>
</dbReference>
<dbReference type="PANTHER" id="PTHR15241">
    <property type="entry name" value="TRANSFORMER-2-RELATED"/>
    <property type="match status" value="1"/>
</dbReference>
<feature type="region of interest" description="Disordered" evidence="4">
    <location>
        <begin position="431"/>
        <end position="460"/>
    </location>
</feature>
<keyword evidence="1" id="KW-0677">Repeat</keyword>
<gene>
    <name evidence="6" type="ORF">LSCM4_05450</name>
</gene>
<evidence type="ECO:0000256" key="4">
    <source>
        <dbReference type="SAM" id="MobiDB-lite"/>
    </source>
</evidence>
<dbReference type="SUPFAM" id="SSF54928">
    <property type="entry name" value="RNA-binding domain, RBD"/>
    <property type="match status" value="1"/>
</dbReference>
<comment type="caution">
    <text evidence="6">The sequence shown here is derived from an EMBL/GenBank/DDBJ whole genome shotgun (WGS) entry which is preliminary data.</text>
</comment>
<feature type="region of interest" description="Disordered" evidence="4">
    <location>
        <begin position="558"/>
        <end position="679"/>
    </location>
</feature>
<evidence type="ECO:0000313" key="7">
    <source>
        <dbReference type="Proteomes" id="UP000674143"/>
    </source>
</evidence>
<dbReference type="PROSITE" id="PS50102">
    <property type="entry name" value="RRM"/>
    <property type="match status" value="2"/>
</dbReference>
<dbReference type="InterPro" id="IPR003954">
    <property type="entry name" value="RRM_euk-type"/>
</dbReference>
<evidence type="ECO:0000313" key="6">
    <source>
        <dbReference type="EMBL" id="KAG5478052.1"/>
    </source>
</evidence>